<name>A0ABP9MYB2_9GAMM</name>
<dbReference type="EMBL" id="BAABHY010000001">
    <property type="protein sequence ID" value="GAA5104531.1"/>
    <property type="molecule type" value="Genomic_DNA"/>
</dbReference>
<dbReference type="Proteomes" id="UP001500171">
    <property type="component" value="Unassembled WGS sequence"/>
</dbReference>
<accession>A0ABP9MYB2</accession>
<sequence length="144" mass="15417">MASKYELTQGTKLSVSKTAATEANSASTVWLDLGGTVTEFSYNGGQKSDIEVTTLASTEQEMTNGLPAPGEITFSGNWVIDDEAQKSLRAAYDNDATHAFKIIFPSGKGYAFMAEVRQNSFSVAKAGVVTASYTLRMKGKLVEI</sequence>
<dbReference type="RefSeq" id="WP_345487875.1">
    <property type="nucleotide sequence ID" value="NZ_BAABHY010000001.1"/>
</dbReference>
<evidence type="ECO:0000313" key="2">
    <source>
        <dbReference type="Proteomes" id="UP001500171"/>
    </source>
</evidence>
<dbReference type="NCBIfam" id="NF047353">
    <property type="entry name" value="tube_lmo2291"/>
    <property type="match status" value="1"/>
</dbReference>
<gene>
    <name evidence="1" type="ORF">GCM10023211_02330</name>
</gene>
<reference evidence="2" key="1">
    <citation type="journal article" date="2019" name="Int. J. Syst. Evol. Microbiol.">
        <title>The Global Catalogue of Microorganisms (GCM) 10K type strain sequencing project: providing services to taxonomists for standard genome sequencing and annotation.</title>
        <authorList>
            <consortium name="The Broad Institute Genomics Platform"/>
            <consortium name="The Broad Institute Genome Sequencing Center for Infectious Disease"/>
            <person name="Wu L."/>
            <person name="Ma J."/>
        </authorList>
    </citation>
    <scope>NUCLEOTIDE SEQUENCE [LARGE SCALE GENOMIC DNA]</scope>
    <source>
        <strain evidence="2">JCM 18050</strain>
    </source>
</reference>
<dbReference type="InterPro" id="IPR032495">
    <property type="entry name" value="Phage_TTP_11"/>
</dbReference>
<dbReference type="Gene3D" id="4.10.410.40">
    <property type="match status" value="1"/>
</dbReference>
<evidence type="ECO:0008006" key="3">
    <source>
        <dbReference type="Google" id="ProtNLM"/>
    </source>
</evidence>
<dbReference type="Pfam" id="PF16460">
    <property type="entry name" value="Phage_TTP_11"/>
    <property type="match status" value="1"/>
</dbReference>
<protein>
    <recommendedName>
        <fullName evidence="3">Phage tail protein</fullName>
    </recommendedName>
</protein>
<evidence type="ECO:0000313" key="1">
    <source>
        <dbReference type="EMBL" id="GAA5104531.1"/>
    </source>
</evidence>
<keyword evidence="2" id="KW-1185">Reference proteome</keyword>
<comment type="caution">
    <text evidence="1">The sequence shown here is derived from an EMBL/GenBank/DDBJ whole genome shotgun (WGS) entry which is preliminary data.</text>
</comment>
<organism evidence="1 2">
    <name type="scientific">Orbus sasakiae</name>
    <dbReference type="NCBI Taxonomy" id="1078475"/>
    <lineage>
        <taxon>Bacteria</taxon>
        <taxon>Pseudomonadati</taxon>
        <taxon>Pseudomonadota</taxon>
        <taxon>Gammaproteobacteria</taxon>
        <taxon>Orbales</taxon>
        <taxon>Orbaceae</taxon>
        <taxon>Orbus</taxon>
    </lineage>
</organism>
<proteinExistence type="predicted"/>